<keyword evidence="2 3" id="KW-0040">ANK repeat</keyword>
<dbReference type="Proteomes" id="UP000186455">
    <property type="component" value="Unassembled WGS sequence"/>
</dbReference>
<dbReference type="AlphaFoldDB" id="A0A1Q4V593"/>
<accession>A0A1Q4V593</accession>
<keyword evidence="1" id="KW-0677">Repeat</keyword>
<name>A0A1Q4V593_9ACTN</name>
<dbReference type="Pfam" id="PF00023">
    <property type="entry name" value="Ank"/>
    <property type="match status" value="1"/>
</dbReference>
<comment type="caution">
    <text evidence="4">The sequence shown here is derived from an EMBL/GenBank/DDBJ whole genome shotgun (WGS) entry which is preliminary data.</text>
</comment>
<dbReference type="PANTHER" id="PTHR24171:SF10">
    <property type="entry name" value="ANKYRIN REPEAT DOMAIN-CONTAINING PROTEIN 29-LIKE"/>
    <property type="match status" value="1"/>
</dbReference>
<evidence type="ECO:0000313" key="5">
    <source>
        <dbReference type="Proteomes" id="UP000186455"/>
    </source>
</evidence>
<dbReference type="InterPro" id="IPR036770">
    <property type="entry name" value="Ankyrin_rpt-contain_sf"/>
</dbReference>
<sequence length="252" mass="25948">MDHPDAAPSGAQLHPAVLTAVTDPAGARRTLTGLLRSGADPDFPDEDGVTPLYLASVQGAADLVRLLLRAGADPDRPGGTEGLPLCAAAAGGHTDAVRALLAAGARPDAREEFGFTPLAWAIRGGHTAIVAALLDAGGDPDLPGPEEEPPLVAAARRGSPGIVRALLEHGGSAGRTEALAEARRWAALDIPAELTRTLLATRTGTLRVVTERSHHDGTERVAVRLLDPAGTLRAGDDRDLGHARIVPLLLTD</sequence>
<dbReference type="RefSeq" id="WP_073790952.1">
    <property type="nucleotide sequence ID" value="NZ_LFBV01000005.1"/>
</dbReference>
<dbReference type="PROSITE" id="PS50297">
    <property type="entry name" value="ANK_REP_REGION"/>
    <property type="match status" value="2"/>
</dbReference>
<proteinExistence type="predicted"/>
<dbReference type="Gene3D" id="1.25.40.20">
    <property type="entry name" value="Ankyrin repeat-containing domain"/>
    <property type="match status" value="1"/>
</dbReference>
<protein>
    <submittedName>
        <fullName evidence="4">Uncharacterized protein</fullName>
    </submittedName>
</protein>
<reference evidence="4 5" key="1">
    <citation type="submission" date="2015-06" db="EMBL/GenBank/DDBJ databases">
        <title>Cloning and characterization of the uncialamcin biosynthetic gene cluster.</title>
        <authorList>
            <person name="Yan X."/>
            <person name="Huang T."/>
            <person name="Ge H."/>
            <person name="Shen B."/>
        </authorList>
    </citation>
    <scope>NUCLEOTIDE SEQUENCE [LARGE SCALE GENOMIC DNA]</scope>
    <source>
        <strain evidence="4 5">DCA2648</strain>
    </source>
</reference>
<evidence type="ECO:0000256" key="3">
    <source>
        <dbReference type="PROSITE-ProRule" id="PRU00023"/>
    </source>
</evidence>
<dbReference type="STRING" id="1048205.AB852_20970"/>
<dbReference type="PANTHER" id="PTHR24171">
    <property type="entry name" value="ANKYRIN REPEAT DOMAIN-CONTAINING PROTEIN 39-RELATED"/>
    <property type="match status" value="1"/>
</dbReference>
<evidence type="ECO:0000313" key="4">
    <source>
        <dbReference type="EMBL" id="OKH92974.1"/>
    </source>
</evidence>
<dbReference type="SUPFAM" id="SSF48403">
    <property type="entry name" value="Ankyrin repeat"/>
    <property type="match status" value="1"/>
</dbReference>
<feature type="repeat" description="ANK" evidence="3">
    <location>
        <begin position="47"/>
        <end position="79"/>
    </location>
</feature>
<dbReference type="Pfam" id="PF12796">
    <property type="entry name" value="Ank_2"/>
    <property type="match status" value="1"/>
</dbReference>
<dbReference type="PROSITE" id="PS50088">
    <property type="entry name" value="ANK_REPEAT"/>
    <property type="match status" value="3"/>
</dbReference>
<organism evidence="4 5">
    <name type="scientific">Streptomyces uncialis</name>
    <dbReference type="NCBI Taxonomy" id="1048205"/>
    <lineage>
        <taxon>Bacteria</taxon>
        <taxon>Bacillati</taxon>
        <taxon>Actinomycetota</taxon>
        <taxon>Actinomycetes</taxon>
        <taxon>Kitasatosporales</taxon>
        <taxon>Streptomycetaceae</taxon>
        <taxon>Streptomyces</taxon>
    </lineage>
</organism>
<evidence type="ECO:0000256" key="2">
    <source>
        <dbReference type="ARBA" id="ARBA00023043"/>
    </source>
</evidence>
<gene>
    <name evidence="4" type="ORF">AB852_20970</name>
</gene>
<feature type="repeat" description="ANK" evidence="3">
    <location>
        <begin position="113"/>
        <end position="145"/>
    </location>
</feature>
<dbReference type="EMBL" id="LFBV01000005">
    <property type="protein sequence ID" value="OKH92974.1"/>
    <property type="molecule type" value="Genomic_DNA"/>
</dbReference>
<keyword evidence="5" id="KW-1185">Reference proteome</keyword>
<dbReference type="SMART" id="SM00248">
    <property type="entry name" value="ANK"/>
    <property type="match status" value="4"/>
</dbReference>
<evidence type="ECO:0000256" key="1">
    <source>
        <dbReference type="ARBA" id="ARBA00022737"/>
    </source>
</evidence>
<dbReference type="InterPro" id="IPR002110">
    <property type="entry name" value="Ankyrin_rpt"/>
</dbReference>
<feature type="repeat" description="ANK" evidence="3">
    <location>
        <begin position="80"/>
        <end position="112"/>
    </location>
</feature>